<protein>
    <recommendedName>
        <fullName evidence="4">DUF2690 domain-containing protein</fullName>
    </recommendedName>
</protein>
<sequence>MMKLAKGTLVAFMAVPAIAAIPPTAHAETALGCGSKVQIGSTAHIRHDGQIFASVKQFKGCGKNWAYLYVWSGYRKSHRTWNACVAVADERDHSLEGTQCRTRTRQIWSLGADTLRHCTRAVGWIPSGPRARTSKVC</sequence>
<keyword evidence="1" id="KW-0732">Signal</keyword>
<dbReference type="AlphaFoldDB" id="A0A4R5A3J4"/>
<dbReference type="Proteomes" id="UP000294513">
    <property type="component" value="Unassembled WGS sequence"/>
</dbReference>
<evidence type="ECO:0000313" key="3">
    <source>
        <dbReference type="Proteomes" id="UP000294513"/>
    </source>
</evidence>
<comment type="caution">
    <text evidence="2">The sequence shown here is derived from an EMBL/GenBank/DDBJ whole genome shotgun (WGS) entry which is preliminary data.</text>
</comment>
<organism evidence="2 3">
    <name type="scientific">Actinomadura rubrisoli</name>
    <dbReference type="NCBI Taxonomy" id="2530368"/>
    <lineage>
        <taxon>Bacteria</taxon>
        <taxon>Bacillati</taxon>
        <taxon>Actinomycetota</taxon>
        <taxon>Actinomycetes</taxon>
        <taxon>Streptosporangiales</taxon>
        <taxon>Thermomonosporaceae</taxon>
        <taxon>Actinomadura</taxon>
    </lineage>
</organism>
<evidence type="ECO:0008006" key="4">
    <source>
        <dbReference type="Google" id="ProtNLM"/>
    </source>
</evidence>
<proteinExistence type="predicted"/>
<gene>
    <name evidence="2" type="ORF">E1298_42780</name>
</gene>
<feature type="chain" id="PRO_5039234273" description="DUF2690 domain-containing protein" evidence="1">
    <location>
        <begin position="20"/>
        <end position="137"/>
    </location>
</feature>
<dbReference type="EMBL" id="SMKU01000457">
    <property type="protein sequence ID" value="TDD64042.1"/>
    <property type="molecule type" value="Genomic_DNA"/>
</dbReference>
<evidence type="ECO:0000256" key="1">
    <source>
        <dbReference type="SAM" id="SignalP"/>
    </source>
</evidence>
<evidence type="ECO:0000313" key="2">
    <source>
        <dbReference type="EMBL" id="TDD64042.1"/>
    </source>
</evidence>
<accession>A0A4R5A3J4</accession>
<dbReference type="OrthoDB" id="3693320at2"/>
<name>A0A4R5A3J4_9ACTN</name>
<keyword evidence="3" id="KW-1185">Reference proteome</keyword>
<feature type="signal peptide" evidence="1">
    <location>
        <begin position="1"/>
        <end position="19"/>
    </location>
</feature>
<reference evidence="2 3" key="1">
    <citation type="submission" date="2019-03" db="EMBL/GenBank/DDBJ databases">
        <title>Draft genome sequences of novel Actinobacteria.</title>
        <authorList>
            <person name="Sahin N."/>
            <person name="Ay H."/>
            <person name="Saygin H."/>
        </authorList>
    </citation>
    <scope>NUCLEOTIDE SEQUENCE [LARGE SCALE GENOMIC DNA]</scope>
    <source>
        <strain evidence="2 3">H3C3</strain>
    </source>
</reference>